<evidence type="ECO:0000256" key="5">
    <source>
        <dbReference type="ARBA" id="ARBA00023273"/>
    </source>
</evidence>
<dbReference type="EMBL" id="OU892277">
    <property type="protein sequence ID" value="CAG9760838.1"/>
    <property type="molecule type" value="Genomic_DNA"/>
</dbReference>
<comment type="subcellular location">
    <subcellularLocation>
        <location evidence="1">Cell projection</location>
        <location evidence="1">Cilium</location>
    </subcellularLocation>
    <subcellularLocation>
        <location evidence="2">Cytoplasm</location>
        <location evidence="2">Cytoskeleton</location>
    </subcellularLocation>
</comment>
<keyword evidence="8" id="KW-1185">Reference proteome</keyword>
<dbReference type="InterPro" id="IPR029214">
    <property type="entry name" value="CFAP144"/>
</dbReference>
<evidence type="ECO:0000256" key="6">
    <source>
        <dbReference type="ARBA" id="ARBA00034777"/>
    </source>
</evidence>
<gene>
    <name evidence="7" type="ORF">CEUTPL_LOCUS1558</name>
</gene>
<keyword evidence="4" id="KW-0206">Cytoskeleton</keyword>
<organism evidence="7 8">
    <name type="scientific">Ceutorhynchus assimilis</name>
    <name type="common">cabbage seed weevil</name>
    <dbReference type="NCBI Taxonomy" id="467358"/>
    <lineage>
        <taxon>Eukaryota</taxon>
        <taxon>Metazoa</taxon>
        <taxon>Ecdysozoa</taxon>
        <taxon>Arthropoda</taxon>
        <taxon>Hexapoda</taxon>
        <taxon>Insecta</taxon>
        <taxon>Pterygota</taxon>
        <taxon>Neoptera</taxon>
        <taxon>Endopterygota</taxon>
        <taxon>Coleoptera</taxon>
        <taxon>Polyphaga</taxon>
        <taxon>Cucujiformia</taxon>
        <taxon>Curculionidae</taxon>
        <taxon>Ceutorhynchinae</taxon>
        <taxon>Ceutorhynchus</taxon>
    </lineage>
</organism>
<evidence type="ECO:0000313" key="8">
    <source>
        <dbReference type="Proteomes" id="UP001152799"/>
    </source>
</evidence>
<evidence type="ECO:0000256" key="1">
    <source>
        <dbReference type="ARBA" id="ARBA00004138"/>
    </source>
</evidence>
<name>A0A9N9MAL5_9CUCU</name>
<accession>A0A9N9MAL5</accession>
<proteinExistence type="inferred from homology"/>
<protein>
    <submittedName>
        <fullName evidence="7">Uncharacterized protein</fullName>
    </submittedName>
</protein>
<sequence length="128" mass="15096">MEAFMKSNDEEKVEKLKPFKLCFLDRNVVGQSNIKIGKSLTIPPVVSPKFYDPQNGKVDQSLIGKYVEILKKEQILDKSRLPKTENQRYGWYQERLTDADPTDRRLFAHKRTNIIVREHLMNYAKIRE</sequence>
<keyword evidence="3" id="KW-0963">Cytoplasm</keyword>
<evidence type="ECO:0000256" key="2">
    <source>
        <dbReference type="ARBA" id="ARBA00004245"/>
    </source>
</evidence>
<comment type="similarity">
    <text evidence="6">Belongs to the CFAP144 family.</text>
</comment>
<evidence type="ECO:0000313" key="7">
    <source>
        <dbReference type="EMBL" id="CAG9760838.1"/>
    </source>
</evidence>
<reference evidence="7" key="1">
    <citation type="submission" date="2022-01" db="EMBL/GenBank/DDBJ databases">
        <authorList>
            <person name="King R."/>
        </authorList>
    </citation>
    <scope>NUCLEOTIDE SEQUENCE</scope>
</reference>
<dbReference type="OrthoDB" id="6577615at2759"/>
<evidence type="ECO:0000256" key="3">
    <source>
        <dbReference type="ARBA" id="ARBA00022490"/>
    </source>
</evidence>
<dbReference type="Proteomes" id="UP001152799">
    <property type="component" value="Chromosome 1"/>
</dbReference>
<dbReference type="Pfam" id="PF14886">
    <property type="entry name" value="FAM183"/>
    <property type="match status" value="1"/>
</dbReference>
<dbReference type="GO" id="GO:0005929">
    <property type="term" value="C:cilium"/>
    <property type="evidence" value="ECO:0007669"/>
    <property type="project" value="UniProtKB-SubCell"/>
</dbReference>
<dbReference type="GO" id="GO:0005856">
    <property type="term" value="C:cytoskeleton"/>
    <property type="evidence" value="ECO:0007669"/>
    <property type="project" value="UniProtKB-SubCell"/>
</dbReference>
<evidence type="ECO:0000256" key="4">
    <source>
        <dbReference type="ARBA" id="ARBA00023212"/>
    </source>
</evidence>
<dbReference type="AlphaFoldDB" id="A0A9N9MAL5"/>
<keyword evidence="5" id="KW-0966">Cell projection</keyword>